<name>A0A0E9VAK3_ANGAN</name>
<reference evidence="1" key="1">
    <citation type="submission" date="2014-11" db="EMBL/GenBank/DDBJ databases">
        <authorList>
            <person name="Amaro Gonzalez C."/>
        </authorList>
    </citation>
    <scope>NUCLEOTIDE SEQUENCE</scope>
</reference>
<dbReference type="AlphaFoldDB" id="A0A0E9VAK3"/>
<organism evidence="1">
    <name type="scientific">Anguilla anguilla</name>
    <name type="common">European freshwater eel</name>
    <name type="synonym">Muraena anguilla</name>
    <dbReference type="NCBI Taxonomy" id="7936"/>
    <lineage>
        <taxon>Eukaryota</taxon>
        <taxon>Metazoa</taxon>
        <taxon>Chordata</taxon>
        <taxon>Craniata</taxon>
        <taxon>Vertebrata</taxon>
        <taxon>Euteleostomi</taxon>
        <taxon>Actinopterygii</taxon>
        <taxon>Neopterygii</taxon>
        <taxon>Teleostei</taxon>
        <taxon>Anguilliformes</taxon>
        <taxon>Anguillidae</taxon>
        <taxon>Anguilla</taxon>
    </lineage>
</organism>
<reference evidence="1" key="2">
    <citation type="journal article" date="2015" name="Fish Shellfish Immunol.">
        <title>Early steps in the European eel (Anguilla anguilla)-Vibrio vulnificus interaction in the gills: Role of the RtxA13 toxin.</title>
        <authorList>
            <person name="Callol A."/>
            <person name="Pajuelo D."/>
            <person name="Ebbesson L."/>
            <person name="Teles M."/>
            <person name="MacKenzie S."/>
            <person name="Amaro C."/>
        </authorList>
    </citation>
    <scope>NUCLEOTIDE SEQUENCE</scope>
</reference>
<accession>A0A0E9VAK3</accession>
<dbReference type="EMBL" id="GBXM01033500">
    <property type="protein sequence ID" value="JAH75077.1"/>
    <property type="molecule type" value="Transcribed_RNA"/>
</dbReference>
<protein>
    <submittedName>
        <fullName evidence="1">Uncharacterized protein</fullName>
    </submittedName>
</protein>
<evidence type="ECO:0000313" key="1">
    <source>
        <dbReference type="EMBL" id="JAH75077.1"/>
    </source>
</evidence>
<proteinExistence type="predicted"/>
<sequence length="36" mass="4325">MCSTFVKPRLCFFQLFTIKFEYHNTSCNHSLSLYDC</sequence>